<dbReference type="PROSITE" id="PS00519">
    <property type="entry name" value="HTH_ASNC_1"/>
    <property type="match status" value="1"/>
</dbReference>
<dbReference type="PROSITE" id="PS50956">
    <property type="entry name" value="HTH_ASNC_2"/>
    <property type="match status" value="1"/>
</dbReference>
<dbReference type="GO" id="GO:0005829">
    <property type="term" value="C:cytosol"/>
    <property type="evidence" value="ECO:0007669"/>
    <property type="project" value="TreeGrafter"/>
</dbReference>
<dbReference type="STRING" id="349521.HCH_00973"/>
<dbReference type="InterPro" id="IPR000485">
    <property type="entry name" value="AsnC-type_HTH_dom"/>
</dbReference>
<name>Q2SNB4_HAHCH</name>
<dbReference type="AlphaFoldDB" id="Q2SNB4"/>
<keyword evidence="3" id="KW-0010">Activator</keyword>
<gene>
    <name evidence="7" type="ordered locus">HCH_00973</name>
</gene>
<organism evidence="7 8">
    <name type="scientific">Hahella chejuensis (strain KCTC 2396)</name>
    <dbReference type="NCBI Taxonomy" id="349521"/>
    <lineage>
        <taxon>Bacteria</taxon>
        <taxon>Pseudomonadati</taxon>
        <taxon>Pseudomonadota</taxon>
        <taxon>Gammaproteobacteria</taxon>
        <taxon>Oceanospirillales</taxon>
        <taxon>Hahellaceae</taxon>
        <taxon>Hahella</taxon>
    </lineage>
</organism>
<evidence type="ECO:0000256" key="5">
    <source>
        <dbReference type="ARBA" id="ARBA00039227"/>
    </source>
</evidence>
<evidence type="ECO:0000313" key="8">
    <source>
        <dbReference type="Proteomes" id="UP000000238"/>
    </source>
</evidence>
<evidence type="ECO:0000256" key="2">
    <source>
        <dbReference type="ARBA" id="ARBA00023125"/>
    </source>
</evidence>
<keyword evidence="2" id="KW-0238">DNA-binding</keyword>
<dbReference type="Pfam" id="PF01037">
    <property type="entry name" value="AsnC_trans_reg"/>
    <property type="match status" value="1"/>
</dbReference>
<evidence type="ECO:0000259" key="6">
    <source>
        <dbReference type="PROSITE" id="PS50956"/>
    </source>
</evidence>
<accession>Q2SNB4</accession>
<dbReference type="CDD" id="cd00090">
    <property type="entry name" value="HTH_ARSR"/>
    <property type="match status" value="1"/>
</dbReference>
<evidence type="ECO:0000256" key="3">
    <source>
        <dbReference type="ARBA" id="ARBA00023159"/>
    </source>
</evidence>
<dbReference type="InterPro" id="IPR011008">
    <property type="entry name" value="Dimeric_a/b-barrel"/>
</dbReference>
<dbReference type="InterPro" id="IPR019885">
    <property type="entry name" value="Tscrpt_reg_HTH_AsnC-type_CS"/>
</dbReference>
<keyword evidence="1" id="KW-0805">Transcription regulation</keyword>
<keyword evidence="4" id="KW-0804">Transcription</keyword>
<evidence type="ECO:0000256" key="4">
    <source>
        <dbReference type="ARBA" id="ARBA00023163"/>
    </source>
</evidence>
<dbReference type="PANTHER" id="PTHR30154:SF0">
    <property type="entry name" value="LEUCINE-RESPONSIVE REGULATORY PROTEIN"/>
    <property type="match status" value="1"/>
</dbReference>
<proteinExistence type="predicted"/>
<dbReference type="GO" id="GO:0006355">
    <property type="term" value="P:regulation of DNA-templated transcription"/>
    <property type="evidence" value="ECO:0007669"/>
    <property type="project" value="UniProtKB-ARBA"/>
</dbReference>
<dbReference type="InterPro" id="IPR011991">
    <property type="entry name" value="ArsR-like_HTH"/>
</dbReference>
<dbReference type="EMBL" id="CP000155">
    <property type="protein sequence ID" value="ABC27860.1"/>
    <property type="molecule type" value="Genomic_DNA"/>
</dbReference>
<dbReference type="Gene3D" id="3.30.70.920">
    <property type="match status" value="1"/>
</dbReference>
<evidence type="ECO:0000256" key="1">
    <source>
        <dbReference type="ARBA" id="ARBA00023015"/>
    </source>
</evidence>
<dbReference type="eggNOG" id="COG1522">
    <property type="taxonomic scope" value="Bacteria"/>
</dbReference>
<sequence length="161" mass="18544">MKKQLDRIDHAILRELQSEGRLSNSELSRRVNLSPTPCLERVKRLERDGYIRRYTAVLNAKKLGVGLVVFIEIGLNRTSRDVFADFKESVIKVPEVQECHLVSGNFDYLIKARVANMDQYRALLGEKILVLPGVRESRSYVVMETVKEGQELKLDGWREDL</sequence>
<dbReference type="GO" id="GO:0043200">
    <property type="term" value="P:response to amino acid"/>
    <property type="evidence" value="ECO:0007669"/>
    <property type="project" value="TreeGrafter"/>
</dbReference>
<dbReference type="SUPFAM" id="SSF54909">
    <property type="entry name" value="Dimeric alpha+beta barrel"/>
    <property type="match status" value="1"/>
</dbReference>
<dbReference type="KEGG" id="hch:HCH_00973"/>
<dbReference type="InterPro" id="IPR019887">
    <property type="entry name" value="Tscrpt_reg_AsnC/Lrp_C"/>
</dbReference>
<dbReference type="OrthoDB" id="8590699at2"/>
<keyword evidence="8" id="KW-1185">Reference proteome</keyword>
<dbReference type="GO" id="GO:0043565">
    <property type="term" value="F:sequence-specific DNA binding"/>
    <property type="evidence" value="ECO:0007669"/>
    <property type="project" value="InterPro"/>
</dbReference>
<dbReference type="HOGENOM" id="CLU_091233_0_0_6"/>
<protein>
    <recommendedName>
        <fullName evidence="5">Leucine-responsive regulatory protein</fullName>
    </recommendedName>
</protein>
<dbReference type="PANTHER" id="PTHR30154">
    <property type="entry name" value="LEUCINE-RESPONSIVE REGULATORY PROTEIN"/>
    <property type="match status" value="1"/>
</dbReference>
<evidence type="ECO:0000313" key="7">
    <source>
        <dbReference type="EMBL" id="ABC27860.1"/>
    </source>
</evidence>
<dbReference type="RefSeq" id="WP_011394935.1">
    <property type="nucleotide sequence ID" value="NC_007645.1"/>
</dbReference>
<dbReference type="Proteomes" id="UP000000238">
    <property type="component" value="Chromosome"/>
</dbReference>
<dbReference type="InterPro" id="IPR019888">
    <property type="entry name" value="Tscrpt_reg_AsnC-like"/>
</dbReference>
<dbReference type="InterPro" id="IPR036390">
    <property type="entry name" value="WH_DNA-bd_sf"/>
</dbReference>
<dbReference type="Pfam" id="PF13412">
    <property type="entry name" value="HTH_24"/>
    <property type="match status" value="1"/>
</dbReference>
<dbReference type="PRINTS" id="PR00033">
    <property type="entry name" value="HTHASNC"/>
</dbReference>
<feature type="domain" description="HTH asnC-type" evidence="6">
    <location>
        <begin position="5"/>
        <end position="66"/>
    </location>
</feature>
<dbReference type="Gene3D" id="1.10.10.10">
    <property type="entry name" value="Winged helix-like DNA-binding domain superfamily/Winged helix DNA-binding domain"/>
    <property type="match status" value="1"/>
</dbReference>
<dbReference type="InterPro" id="IPR036388">
    <property type="entry name" value="WH-like_DNA-bd_sf"/>
</dbReference>
<dbReference type="SUPFAM" id="SSF46785">
    <property type="entry name" value="Winged helix' DNA-binding domain"/>
    <property type="match status" value="1"/>
</dbReference>
<dbReference type="SMART" id="SM00344">
    <property type="entry name" value="HTH_ASNC"/>
    <property type="match status" value="1"/>
</dbReference>
<reference evidence="7 8" key="1">
    <citation type="journal article" date="2005" name="Nucleic Acids Res.">
        <title>Genomic blueprint of Hahella chejuensis, a marine microbe producing an algicidal agent.</title>
        <authorList>
            <person name="Jeong H."/>
            <person name="Yim J.H."/>
            <person name="Lee C."/>
            <person name="Choi S.-H."/>
            <person name="Park Y.K."/>
            <person name="Yoon S.H."/>
            <person name="Hur C.-G."/>
            <person name="Kang H.-Y."/>
            <person name="Kim D."/>
            <person name="Lee H.H."/>
            <person name="Park K.H."/>
            <person name="Park S.-H."/>
            <person name="Park H.-S."/>
            <person name="Lee H.K."/>
            <person name="Oh T.K."/>
            <person name="Kim J.F."/>
        </authorList>
    </citation>
    <scope>NUCLEOTIDE SEQUENCE [LARGE SCALE GENOMIC DNA]</scope>
    <source>
        <strain evidence="7 8">KCTC 2396</strain>
    </source>
</reference>